<dbReference type="InterPro" id="IPR005538">
    <property type="entry name" value="LrgA/CidA"/>
</dbReference>
<name>M7D6M2_9GAMM</name>
<comment type="caution">
    <text evidence="7">The sequence shown here is derived from an EMBL/GenBank/DDBJ whole genome shotgun (WGS) entry which is preliminary data.</text>
</comment>
<evidence type="ECO:0000256" key="4">
    <source>
        <dbReference type="ARBA" id="ARBA00022989"/>
    </source>
</evidence>
<feature type="transmembrane region" description="Helical" evidence="6">
    <location>
        <begin position="78"/>
        <end position="97"/>
    </location>
</feature>
<organism evidence="7 8">
    <name type="scientific">Marinobacter santoriniensis NKSG1</name>
    <dbReference type="NCBI Taxonomy" id="1288826"/>
    <lineage>
        <taxon>Bacteria</taxon>
        <taxon>Pseudomonadati</taxon>
        <taxon>Pseudomonadota</taxon>
        <taxon>Gammaproteobacteria</taxon>
        <taxon>Pseudomonadales</taxon>
        <taxon>Marinobacteraceae</taxon>
        <taxon>Marinobacter</taxon>
    </lineage>
</organism>
<evidence type="ECO:0000256" key="6">
    <source>
        <dbReference type="SAM" id="Phobius"/>
    </source>
</evidence>
<dbReference type="GO" id="GO:0005886">
    <property type="term" value="C:plasma membrane"/>
    <property type="evidence" value="ECO:0007669"/>
    <property type="project" value="UniProtKB-SubCell"/>
</dbReference>
<dbReference type="STRING" id="1288826.MSNKSG1_10853"/>
<dbReference type="PANTHER" id="PTHR33931">
    <property type="entry name" value="HOLIN-LIKE PROTEIN CIDA-RELATED"/>
    <property type="match status" value="1"/>
</dbReference>
<keyword evidence="5 6" id="KW-0472">Membrane</keyword>
<keyword evidence="3 6" id="KW-0812">Transmembrane</keyword>
<dbReference type="Proteomes" id="UP000011960">
    <property type="component" value="Unassembled WGS sequence"/>
</dbReference>
<dbReference type="EMBL" id="APAT01000015">
    <property type="protein sequence ID" value="EMP56368.1"/>
    <property type="molecule type" value="Genomic_DNA"/>
</dbReference>
<feature type="transmembrane region" description="Helical" evidence="6">
    <location>
        <begin position="21"/>
        <end position="42"/>
    </location>
</feature>
<evidence type="ECO:0000256" key="5">
    <source>
        <dbReference type="ARBA" id="ARBA00023136"/>
    </source>
</evidence>
<keyword evidence="4 6" id="KW-1133">Transmembrane helix</keyword>
<dbReference type="PANTHER" id="PTHR33931:SF2">
    <property type="entry name" value="HOLIN-LIKE PROTEIN CIDA"/>
    <property type="match status" value="1"/>
</dbReference>
<proteinExistence type="predicted"/>
<dbReference type="PATRIC" id="fig|1288826.3.peg.2144"/>
<dbReference type="eggNOG" id="COG1380">
    <property type="taxonomic scope" value="Bacteria"/>
</dbReference>
<accession>M7D6M2</accession>
<gene>
    <name evidence="7" type="ORF">MSNKSG1_10853</name>
</gene>
<comment type="subcellular location">
    <subcellularLocation>
        <location evidence="1">Cell membrane</location>
        <topology evidence="1">Multi-pass membrane protein</topology>
    </subcellularLocation>
</comment>
<dbReference type="Pfam" id="PF03788">
    <property type="entry name" value="LrgA"/>
    <property type="match status" value="1"/>
</dbReference>
<evidence type="ECO:0000256" key="2">
    <source>
        <dbReference type="ARBA" id="ARBA00022475"/>
    </source>
</evidence>
<evidence type="ECO:0000256" key="1">
    <source>
        <dbReference type="ARBA" id="ARBA00004651"/>
    </source>
</evidence>
<feature type="transmembrane region" description="Helical" evidence="6">
    <location>
        <begin position="103"/>
        <end position="125"/>
    </location>
</feature>
<sequence length="144" mass="15990">MLKFSDFEWFHDRLAEIDMQFLNGITLLLIYQLVGEVTVRLLGIPIPGPVLGMVMLFITLMIRGAAPDSVEQASGALLSHLSLLFVPAGVGMMAHFHRIAEEWVPITLSLLLSTVITMVATALIMQATTRWLVKQPMAEEQNND</sequence>
<evidence type="ECO:0000313" key="7">
    <source>
        <dbReference type="EMBL" id="EMP56368.1"/>
    </source>
</evidence>
<feature type="transmembrane region" description="Helical" evidence="6">
    <location>
        <begin position="48"/>
        <end position="66"/>
    </location>
</feature>
<keyword evidence="8" id="KW-1185">Reference proteome</keyword>
<reference evidence="7 8" key="1">
    <citation type="journal article" date="2013" name="Genome Announc.">
        <title>Genome Sequence of Hydrothermal Arsenic-Respiring Bacterium Marinobacter santoriniensis NKSG1T.</title>
        <authorList>
            <person name="Handley K.M."/>
            <person name="Upton M."/>
            <person name="Beatson S.A."/>
            <person name="Hery M."/>
            <person name="Lloyd J.R."/>
        </authorList>
    </citation>
    <scope>NUCLEOTIDE SEQUENCE [LARGE SCALE GENOMIC DNA]</scope>
    <source>
        <strain evidence="7 8">NKSG1</strain>
    </source>
</reference>
<dbReference type="AlphaFoldDB" id="M7D6M2"/>
<evidence type="ECO:0000313" key="8">
    <source>
        <dbReference type="Proteomes" id="UP000011960"/>
    </source>
</evidence>
<keyword evidence="2" id="KW-1003">Cell membrane</keyword>
<evidence type="ECO:0000256" key="3">
    <source>
        <dbReference type="ARBA" id="ARBA00022692"/>
    </source>
</evidence>
<protein>
    <submittedName>
        <fullName evidence="7">LrgA protein</fullName>
    </submittedName>
</protein>